<evidence type="ECO:0000313" key="2">
    <source>
        <dbReference type="Proteomes" id="UP000019116"/>
    </source>
</evidence>
<organism evidence="1">
    <name type="scientific">Triticum aestivum</name>
    <name type="common">Wheat</name>
    <dbReference type="NCBI Taxonomy" id="4565"/>
    <lineage>
        <taxon>Eukaryota</taxon>
        <taxon>Viridiplantae</taxon>
        <taxon>Streptophyta</taxon>
        <taxon>Embryophyta</taxon>
        <taxon>Tracheophyta</taxon>
        <taxon>Spermatophyta</taxon>
        <taxon>Magnoliopsida</taxon>
        <taxon>Liliopsida</taxon>
        <taxon>Poales</taxon>
        <taxon>Poaceae</taxon>
        <taxon>BOP clade</taxon>
        <taxon>Pooideae</taxon>
        <taxon>Triticodae</taxon>
        <taxon>Triticeae</taxon>
        <taxon>Triticinae</taxon>
        <taxon>Triticum</taxon>
    </lineage>
</organism>
<dbReference type="PANTHER" id="PTHR34223:SF64">
    <property type="entry name" value="OS11G0201299 PROTEIN"/>
    <property type="match status" value="1"/>
</dbReference>
<reference evidence="1" key="1">
    <citation type="submission" date="2018-08" db="EMBL/GenBank/DDBJ databases">
        <authorList>
            <person name="Rossello M."/>
        </authorList>
    </citation>
    <scope>NUCLEOTIDE SEQUENCE [LARGE SCALE GENOMIC DNA]</scope>
    <source>
        <strain evidence="1">cv. Chinese Spring</strain>
    </source>
</reference>
<gene>
    <name evidence="1" type="primary">LOC123142097</name>
</gene>
<dbReference type="Gramene" id="TraesPARA_EIv1.0_2131850.1">
    <property type="protein sequence ID" value="TraesPARA_EIv1.0_2131850.1.CDS"/>
    <property type="gene ID" value="TraesPARA_EIv1.0_2131850"/>
</dbReference>
<dbReference type="AlphaFoldDB" id="A0A3B6QK10"/>
<dbReference type="Gramene" id="TraesCLE_scaffold_019051_01G000700.1">
    <property type="protein sequence ID" value="TraesCLE_scaffold_019051_01G000700.1"/>
    <property type="gene ID" value="TraesCLE_scaffold_019051_01G000700"/>
</dbReference>
<dbReference type="SUPFAM" id="SSF81383">
    <property type="entry name" value="F-box domain"/>
    <property type="match status" value="1"/>
</dbReference>
<dbReference type="Gramene" id="TraesWEE_scaffold_068739_01G000200.1">
    <property type="protein sequence ID" value="TraesWEE_scaffold_068739_01G000200.1"/>
    <property type="gene ID" value="TraesWEE_scaffold_068739_01G000200"/>
</dbReference>
<reference evidence="1" key="2">
    <citation type="submission" date="2018-10" db="UniProtKB">
        <authorList>
            <consortium name="EnsemblPlants"/>
        </authorList>
    </citation>
    <scope>IDENTIFICATION</scope>
</reference>
<dbReference type="PANTHER" id="PTHR34223">
    <property type="entry name" value="OS11G0201299 PROTEIN"/>
    <property type="match status" value="1"/>
</dbReference>
<dbReference type="Gramene" id="TraesSTA6D03G03780070.1">
    <property type="protein sequence ID" value="TraesSTA6D03G03780070.1"/>
    <property type="gene ID" value="TraesSTA6D03G03780070"/>
</dbReference>
<sequence length="429" mass="48784">MSERLDDEETMETTLASGEDRLEALPNDLLIYLMSFLPSRDSVRTCVLGKRWSTLWKSVPALRIDDPDSYDAVSGSNTFVNEFLRLRDPTPLNVCDISSDCVETTADYPEWADEAFQQMKPWVWYALSCQVQVLKICFPWRVIDTTLISSHLKRLHLDGMHFEGCSLDFSSCKVLEVLEMISCDIYANIMSQTLRHLKINGGGFCIDDRIRISTPNLIGFRLAPLWGWAPLLDSMPSLVTTSVKLGEGCEEELCYCSNPSCEGCDAQPGGTNYPVALQSLSGATNLKLKIYDPTRLSIFRMDLKWRPVFRKLKTLLLNEWCVGDDFTGLIYFLQHSPILETLTLQLDLESSQDYHLSKTDESCNLKEQSLLSPHLKVVKIICCTPEDVIVRRILKILCAHGVPYEKIEVEVRMVQFRSIYDQIIPVIQT</sequence>
<dbReference type="Gramene" id="TraesJUL6D03G03819990.1">
    <property type="protein sequence ID" value="TraesJUL6D03G03819990.1"/>
    <property type="gene ID" value="TraesJUL6D03G03819990"/>
</dbReference>
<evidence type="ECO:0000313" key="1">
    <source>
        <dbReference type="EnsemblPlants" id="TraesCS6D02G355600.1"/>
    </source>
</evidence>
<dbReference type="Gramene" id="TraesJAG6D03G03769870.1">
    <property type="protein sequence ID" value="TraesJAG6D03G03769870.1"/>
    <property type="gene ID" value="TraesJAG6D03G03769870"/>
</dbReference>
<dbReference type="STRING" id="4565.A0A3B6QK10"/>
<dbReference type="Gramene" id="TraesLAC6D03G03737610.2">
    <property type="protein sequence ID" value="TraesLAC6D03G03737610.2"/>
    <property type="gene ID" value="TraesLAC6D03G03737610"/>
</dbReference>
<dbReference type="Gramene" id="TraesSYM6D03G03734880.1">
    <property type="protein sequence ID" value="TraesSYM6D03G03734880.1"/>
    <property type="gene ID" value="TraesSYM6D03G03734880"/>
</dbReference>
<dbReference type="RefSeq" id="XP_044417051.1">
    <property type="nucleotide sequence ID" value="XM_044561116.1"/>
</dbReference>
<dbReference type="Gramene" id="TraesCS6D03G0820900.1">
    <property type="protein sequence ID" value="TraesCS6D03G0820900.1.CDS"/>
    <property type="gene ID" value="TraesCS6D03G0820900"/>
</dbReference>
<proteinExistence type="predicted"/>
<dbReference type="Gramene" id="TraesLAC6D03G03737610.1">
    <property type="protein sequence ID" value="TraesLAC6D03G03737610.1"/>
    <property type="gene ID" value="TraesLAC6D03G03737610"/>
</dbReference>
<dbReference type="Gramene" id="TraesSYM6D03G03734880.2">
    <property type="protein sequence ID" value="TraesSYM6D03G03734880.2"/>
    <property type="gene ID" value="TraesSYM6D03G03734880"/>
</dbReference>
<dbReference type="Gramene" id="TraesROB_scaffold_074768_01G000300.1">
    <property type="protein sequence ID" value="TraesROB_scaffold_074768_01G000300.1"/>
    <property type="gene ID" value="TraesROB_scaffold_074768_01G000300"/>
</dbReference>
<dbReference type="Gramene" id="TraesARI6D03G03751480.1">
    <property type="protein sequence ID" value="TraesARI6D03G03751480.1"/>
    <property type="gene ID" value="TraesARI6D03G03751480"/>
</dbReference>
<dbReference type="Gramene" id="TraesJAG6D03G03769870.2">
    <property type="protein sequence ID" value="TraesJAG6D03G03769870.2"/>
    <property type="gene ID" value="TraesJAG6D03G03769870"/>
</dbReference>
<keyword evidence="2" id="KW-1185">Reference proteome</keyword>
<dbReference type="EnsemblPlants" id="TraesCS6D02G355600.1">
    <property type="protein sequence ID" value="TraesCS6D02G355600.1"/>
    <property type="gene ID" value="TraesCS6D02G355600"/>
</dbReference>
<dbReference type="GeneID" id="123142097"/>
<accession>A0A3B6QK10</accession>
<dbReference type="Gramene" id="TraesCAD_scaffold_118005_01G000100.1">
    <property type="protein sequence ID" value="TraesCAD_scaffold_118005_01G000100.1"/>
    <property type="gene ID" value="TraesCAD_scaffold_118005_01G000100"/>
</dbReference>
<dbReference type="InterPro" id="IPR053197">
    <property type="entry name" value="F-box_SCFL_complex_component"/>
</dbReference>
<dbReference type="InterPro" id="IPR036047">
    <property type="entry name" value="F-box-like_dom_sf"/>
</dbReference>
<protein>
    <recommendedName>
        <fullName evidence="3">F-box domain-containing protein</fullName>
    </recommendedName>
</protein>
<dbReference type="Proteomes" id="UP000019116">
    <property type="component" value="Chromosome 6D"/>
</dbReference>
<dbReference type="OrthoDB" id="582827at2759"/>
<dbReference type="OMA" id="SDCVETT"/>
<dbReference type="Gramene" id="TraesSTA6D03G03780070.2">
    <property type="protein sequence ID" value="TraesSTA6D03G03780070.2"/>
    <property type="gene ID" value="TraesSTA6D03G03780070"/>
</dbReference>
<dbReference type="Gramene" id="TraesKAR6D01G0339840.1">
    <property type="protein sequence ID" value="cds.TraesKAR6D01G0339840.1"/>
    <property type="gene ID" value="TraesKAR6D01G0339840"/>
</dbReference>
<dbReference type="Gramene" id="TraesPARA_EIv1.0_2131850.2">
    <property type="protein sequence ID" value="TraesPARA_EIv1.0_2131850.2.CDS"/>
    <property type="gene ID" value="TraesPARA_EIv1.0_2131850"/>
</dbReference>
<dbReference type="Gramene" id="TraesNOR6D03G03827620.1">
    <property type="protein sequence ID" value="TraesNOR6D03G03827620.1"/>
    <property type="gene ID" value="TraesNOR6D03G03827620"/>
</dbReference>
<name>A0A3B6QK10_WHEAT</name>
<dbReference type="Gramene" id="TraesCS6D02G355600.1">
    <property type="protein sequence ID" value="TraesCS6D02G355600.1"/>
    <property type="gene ID" value="TraesCS6D02G355600"/>
</dbReference>
<dbReference type="Gramene" id="TraesLDM6D03G03790920.1">
    <property type="protein sequence ID" value="TraesLDM6D03G03790920.1"/>
    <property type="gene ID" value="TraesLDM6D03G03790920"/>
</dbReference>
<evidence type="ECO:0008006" key="3">
    <source>
        <dbReference type="Google" id="ProtNLM"/>
    </source>
</evidence>